<keyword evidence="5" id="KW-0256">Endoplasmic reticulum</keyword>
<gene>
    <name evidence="9" type="ORF">PPROV_001113400</name>
</gene>
<evidence type="ECO:0000256" key="3">
    <source>
        <dbReference type="ARBA" id="ARBA00022502"/>
    </source>
</evidence>
<comment type="pathway">
    <text evidence="2">Glycolipid biosynthesis; glycosylphosphatidylinositol-anchor biosynthesis.</text>
</comment>
<evidence type="ECO:0000313" key="9">
    <source>
        <dbReference type="EMBL" id="GHP12407.1"/>
    </source>
</evidence>
<feature type="transmembrane region" description="Helical" evidence="8">
    <location>
        <begin position="108"/>
        <end position="127"/>
    </location>
</feature>
<feature type="transmembrane region" description="Helical" evidence="8">
    <location>
        <begin position="12"/>
        <end position="31"/>
    </location>
</feature>
<dbReference type="EMBL" id="BNJQ01000041">
    <property type="protein sequence ID" value="GHP12407.1"/>
    <property type="molecule type" value="Genomic_DNA"/>
</dbReference>
<evidence type="ECO:0000256" key="7">
    <source>
        <dbReference type="ARBA" id="ARBA00023136"/>
    </source>
</evidence>
<evidence type="ECO:0000256" key="4">
    <source>
        <dbReference type="ARBA" id="ARBA00022692"/>
    </source>
</evidence>
<organism evidence="9 10">
    <name type="scientific">Pycnococcus provasolii</name>
    <dbReference type="NCBI Taxonomy" id="41880"/>
    <lineage>
        <taxon>Eukaryota</taxon>
        <taxon>Viridiplantae</taxon>
        <taxon>Chlorophyta</taxon>
        <taxon>Pseudoscourfieldiophyceae</taxon>
        <taxon>Pseudoscourfieldiales</taxon>
        <taxon>Pycnococcaceae</taxon>
        <taxon>Pycnococcus</taxon>
    </lineage>
</organism>
<keyword evidence="3" id="KW-0337">GPI-anchor biosynthesis</keyword>
<comment type="caution">
    <text evidence="9">The sequence shown here is derived from an EMBL/GenBank/DDBJ whole genome shotgun (WGS) entry which is preliminary data.</text>
</comment>
<dbReference type="UniPathway" id="UPA00196"/>
<keyword evidence="6 8" id="KW-1133">Transmembrane helix</keyword>
<dbReference type="Pfam" id="PF06699">
    <property type="entry name" value="PIG-F"/>
    <property type="match status" value="1"/>
</dbReference>
<feature type="transmembrane region" description="Helical" evidence="8">
    <location>
        <begin position="147"/>
        <end position="165"/>
    </location>
</feature>
<evidence type="ECO:0000256" key="8">
    <source>
        <dbReference type="SAM" id="Phobius"/>
    </source>
</evidence>
<protein>
    <submittedName>
        <fullName evidence="9">Glycosylphosphatidylinositol anchor assembly protein</fullName>
    </submittedName>
</protein>
<keyword evidence="4 8" id="KW-0812">Transmembrane</keyword>
<dbReference type="AlphaFoldDB" id="A0A830I5P5"/>
<dbReference type="GO" id="GO:0005789">
    <property type="term" value="C:endoplasmic reticulum membrane"/>
    <property type="evidence" value="ECO:0007669"/>
    <property type="project" value="UniProtKB-SubCell"/>
</dbReference>
<keyword evidence="7 8" id="KW-0472">Membrane</keyword>
<keyword evidence="10" id="KW-1185">Reference proteome</keyword>
<evidence type="ECO:0000256" key="2">
    <source>
        <dbReference type="ARBA" id="ARBA00004687"/>
    </source>
</evidence>
<feature type="transmembrane region" description="Helical" evidence="8">
    <location>
        <begin position="177"/>
        <end position="198"/>
    </location>
</feature>
<dbReference type="Proteomes" id="UP000660262">
    <property type="component" value="Unassembled WGS sequence"/>
</dbReference>
<name>A0A830I5P5_9CHLO</name>
<evidence type="ECO:0000256" key="1">
    <source>
        <dbReference type="ARBA" id="ARBA00004477"/>
    </source>
</evidence>
<accession>A0A830I5P5</accession>
<comment type="subcellular location">
    <subcellularLocation>
        <location evidence="1">Endoplasmic reticulum membrane</location>
        <topology evidence="1">Multi-pass membrane protein</topology>
    </subcellularLocation>
</comment>
<dbReference type="InterPro" id="IPR009580">
    <property type="entry name" value="GPI_biosynthesis_protein_Pig-F"/>
</dbReference>
<sequence>MAMARHEAVTGVFTVGVSAFIVAAIAPRLVARDDDDEQSAPGFPITCGELLRVFVPVFVARAGVQKATQAVREAAWSSFLRTILVEMPGVLAGTIAAALLLGAPITRLWHATFAWCACVAALIVSTAPPASIQTTFPIVRLADPRMMPSMGAVVGAWAGAVVIPLDWGESYQTYPKSLILGALAGHAAGSACMLFMLATQRAIL</sequence>
<reference evidence="9" key="1">
    <citation type="submission" date="2020-10" db="EMBL/GenBank/DDBJ databases">
        <title>Unveiling of a novel bifunctional photoreceptor, Dualchrome1, isolated from a cosmopolitan green alga.</title>
        <authorList>
            <person name="Suzuki S."/>
            <person name="Kawachi M."/>
        </authorList>
    </citation>
    <scope>NUCLEOTIDE SEQUENCE</scope>
    <source>
        <strain evidence="9">NIES 2893</strain>
    </source>
</reference>
<evidence type="ECO:0000313" key="10">
    <source>
        <dbReference type="Proteomes" id="UP000660262"/>
    </source>
</evidence>
<proteinExistence type="predicted"/>
<evidence type="ECO:0000256" key="5">
    <source>
        <dbReference type="ARBA" id="ARBA00022824"/>
    </source>
</evidence>
<evidence type="ECO:0000256" key="6">
    <source>
        <dbReference type="ARBA" id="ARBA00022989"/>
    </source>
</evidence>
<dbReference type="GO" id="GO:0006506">
    <property type="term" value="P:GPI anchor biosynthetic process"/>
    <property type="evidence" value="ECO:0007669"/>
    <property type="project" value="UniProtKB-UniPathway"/>
</dbReference>
<feature type="transmembrane region" description="Helical" evidence="8">
    <location>
        <begin position="83"/>
        <end position="102"/>
    </location>
</feature>